<organism evidence="3 4">
    <name type="scientific">[Candida] railenensis</name>
    <dbReference type="NCBI Taxonomy" id="45579"/>
    <lineage>
        <taxon>Eukaryota</taxon>
        <taxon>Fungi</taxon>
        <taxon>Dikarya</taxon>
        <taxon>Ascomycota</taxon>
        <taxon>Saccharomycotina</taxon>
        <taxon>Pichiomycetes</taxon>
        <taxon>Debaryomycetaceae</taxon>
        <taxon>Kurtzmaniella</taxon>
    </lineage>
</organism>
<feature type="compositionally biased region" description="Basic and acidic residues" evidence="1">
    <location>
        <begin position="31"/>
        <end position="43"/>
    </location>
</feature>
<dbReference type="EMBL" id="CAKXYY010000003">
    <property type="protein sequence ID" value="CAH2351354.1"/>
    <property type="molecule type" value="Genomic_DNA"/>
</dbReference>
<dbReference type="Proteomes" id="UP000837801">
    <property type="component" value="Unassembled WGS sequence"/>
</dbReference>
<gene>
    <name evidence="3" type="ORF">CLIB1423_03S04412</name>
</gene>
<keyword evidence="4" id="KW-1185">Reference proteome</keyword>
<feature type="region of interest" description="Disordered" evidence="1">
    <location>
        <begin position="31"/>
        <end position="62"/>
    </location>
</feature>
<evidence type="ECO:0000256" key="1">
    <source>
        <dbReference type="SAM" id="MobiDB-lite"/>
    </source>
</evidence>
<evidence type="ECO:0000313" key="4">
    <source>
        <dbReference type="Proteomes" id="UP000837801"/>
    </source>
</evidence>
<feature type="chain" id="PRO_5040316111" evidence="2">
    <location>
        <begin position="23"/>
        <end position="163"/>
    </location>
</feature>
<dbReference type="OrthoDB" id="4092812at2759"/>
<feature type="region of interest" description="Disordered" evidence="1">
    <location>
        <begin position="140"/>
        <end position="163"/>
    </location>
</feature>
<sequence length="163" mass="18868">MFFLLFIGALLIALIIILPSSAGLLKLERNTRTKKSAEPERSKNPSSSSGQEYSGYLPPDEYNALQEQKREQYQKESSIKARASALKDKINFTANDIPVKFSLQDQQRLRHRNKERLDIDNNPNNYDYDLDELINEEKEKSLEDQQREAYKNEVLGQDKEAMV</sequence>
<comment type="caution">
    <text evidence="3">The sequence shown here is derived from an EMBL/GenBank/DDBJ whole genome shotgun (WGS) entry which is preliminary data.</text>
</comment>
<reference evidence="3" key="1">
    <citation type="submission" date="2022-03" db="EMBL/GenBank/DDBJ databases">
        <authorList>
            <person name="Legras J.-L."/>
            <person name="Devillers H."/>
            <person name="Grondin C."/>
        </authorList>
    </citation>
    <scope>NUCLEOTIDE SEQUENCE</scope>
    <source>
        <strain evidence="3">CLIB 1423</strain>
    </source>
</reference>
<dbReference type="AlphaFoldDB" id="A0A9P0QMW1"/>
<accession>A0A9P0QMW1</accession>
<name>A0A9P0QMW1_9ASCO</name>
<evidence type="ECO:0000256" key="2">
    <source>
        <dbReference type="SAM" id="SignalP"/>
    </source>
</evidence>
<protein>
    <submittedName>
        <fullName evidence="3">Uncharacterized protein</fullName>
    </submittedName>
</protein>
<evidence type="ECO:0000313" key="3">
    <source>
        <dbReference type="EMBL" id="CAH2351354.1"/>
    </source>
</evidence>
<keyword evidence="2" id="KW-0732">Signal</keyword>
<feature type="signal peptide" evidence="2">
    <location>
        <begin position="1"/>
        <end position="22"/>
    </location>
</feature>
<proteinExistence type="predicted"/>